<dbReference type="InterPro" id="IPR042272">
    <property type="entry name" value="ATP12_ATP_synth-F1-assembly_N"/>
</dbReference>
<dbReference type="Gene3D" id="1.10.3580.10">
    <property type="entry name" value="ATP12 ATPase"/>
    <property type="match status" value="1"/>
</dbReference>
<evidence type="ECO:0000313" key="5">
    <source>
        <dbReference type="Proteomes" id="UP000265848"/>
    </source>
</evidence>
<evidence type="ECO:0000313" key="4">
    <source>
        <dbReference type="EMBL" id="RII39495.1"/>
    </source>
</evidence>
<dbReference type="Proteomes" id="UP000265848">
    <property type="component" value="Unassembled WGS sequence"/>
</dbReference>
<evidence type="ECO:0000256" key="3">
    <source>
        <dbReference type="ARBA" id="ARBA00023186"/>
    </source>
</evidence>
<sequence length="238" mass="26275">MSEWKARRFWTTAEVAEQGDGYSVLLDGREVRTPAKAALILPSRALASQIAAEWQAQEGTIEPLSMPHTRTANSAIDKVMPQHAEVAALLADYGDSDLLCYRADSPAELVERQKAAWDPMLDWAAETLGARLLPRTGVIHQPQDPQAVALLSRRIGALSAFELAAFHDLVSLTGSLVLGFAAFLNAAPTNRIWEISRIDEFWQQEQWGVDDDAQDVAERKSVAFQHAKHFVDLARSDS</sequence>
<gene>
    <name evidence="4" type="ORF">DL237_07615</name>
</gene>
<name>A0A399J2C5_9RHOB</name>
<dbReference type="RefSeq" id="WP_119398452.1">
    <property type="nucleotide sequence ID" value="NZ_QWJJ01000005.1"/>
</dbReference>
<dbReference type="InterPro" id="IPR023335">
    <property type="entry name" value="ATP12_ortho_dom_sf"/>
</dbReference>
<protein>
    <submittedName>
        <fullName evidence="4">ATPase</fullName>
    </submittedName>
</protein>
<keyword evidence="2" id="KW-0809">Transit peptide</keyword>
<dbReference type="AlphaFoldDB" id="A0A399J2C5"/>
<dbReference type="OrthoDB" id="9797825at2"/>
<keyword evidence="3" id="KW-0143">Chaperone</keyword>
<dbReference type="PANTHER" id="PTHR21013">
    <property type="entry name" value="ATP SYNTHASE MITOCHONDRIAL F1 COMPLEX ASSEMBLY FACTOR 2/ATP12 PROTEIN, MITOCHONDRIAL PRECURSOR"/>
    <property type="match status" value="1"/>
</dbReference>
<keyword evidence="5" id="KW-1185">Reference proteome</keyword>
<reference evidence="4 5" key="1">
    <citation type="submission" date="2018-08" db="EMBL/GenBank/DDBJ databases">
        <title>Pseudooceanicola sediminis CY03 in the family Rhodobacteracea.</title>
        <authorList>
            <person name="Zhang Y.-J."/>
        </authorList>
    </citation>
    <scope>NUCLEOTIDE SEQUENCE [LARGE SCALE GENOMIC DNA]</scope>
    <source>
        <strain evidence="4 5">CY03</strain>
    </source>
</reference>
<dbReference type="PANTHER" id="PTHR21013:SF10">
    <property type="entry name" value="ATP SYNTHASE MITOCHONDRIAL F1 COMPLEX ASSEMBLY FACTOR 2"/>
    <property type="match status" value="1"/>
</dbReference>
<dbReference type="SUPFAM" id="SSF160909">
    <property type="entry name" value="ATP12-like"/>
    <property type="match status" value="1"/>
</dbReference>
<accession>A0A399J2C5</accession>
<comment type="caution">
    <text evidence="4">The sequence shown here is derived from an EMBL/GenBank/DDBJ whole genome shotgun (WGS) entry which is preliminary data.</text>
</comment>
<dbReference type="GO" id="GO:0043461">
    <property type="term" value="P:proton-transporting ATP synthase complex assembly"/>
    <property type="evidence" value="ECO:0007669"/>
    <property type="project" value="InterPro"/>
</dbReference>
<proteinExistence type="inferred from homology"/>
<dbReference type="EMBL" id="QWJJ01000005">
    <property type="protein sequence ID" value="RII39495.1"/>
    <property type="molecule type" value="Genomic_DNA"/>
</dbReference>
<evidence type="ECO:0000256" key="1">
    <source>
        <dbReference type="ARBA" id="ARBA00008231"/>
    </source>
</evidence>
<comment type="similarity">
    <text evidence="1">Belongs to the ATP12 family.</text>
</comment>
<dbReference type="Pfam" id="PF07542">
    <property type="entry name" value="ATP12"/>
    <property type="match status" value="1"/>
</dbReference>
<dbReference type="InterPro" id="IPR011419">
    <property type="entry name" value="ATP12_ATP_synth-F1-assembly"/>
</dbReference>
<organism evidence="4 5">
    <name type="scientific">Pseudooceanicola sediminis</name>
    <dbReference type="NCBI Taxonomy" id="2211117"/>
    <lineage>
        <taxon>Bacteria</taxon>
        <taxon>Pseudomonadati</taxon>
        <taxon>Pseudomonadota</taxon>
        <taxon>Alphaproteobacteria</taxon>
        <taxon>Rhodobacterales</taxon>
        <taxon>Paracoccaceae</taxon>
        <taxon>Pseudooceanicola</taxon>
    </lineage>
</organism>
<dbReference type="Gene3D" id="3.30.2180.10">
    <property type="entry name" value="ATP12-like"/>
    <property type="match status" value="1"/>
</dbReference>
<evidence type="ECO:0000256" key="2">
    <source>
        <dbReference type="ARBA" id="ARBA00022946"/>
    </source>
</evidence>